<organism evidence="1 2">
    <name type="scientific">Methylobacterium planeticum</name>
    <dbReference type="NCBI Taxonomy" id="2615211"/>
    <lineage>
        <taxon>Bacteria</taxon>
        <taxon>Pseudomonadati</taxon>
        <taxon>Pseudomonadota</taxon>
        <taxon>Alphaproteobacteria</taxon>
        <taxon>Hyphomicrobiales</taxon>
        <taxon>Methylobacteriaceae</taxon>
        <taxon>Methylobacterium</taxon>
    </lineage>
</organism>
<protein>
    <submittedName>
        <fullName evidence="1">Uncharacterized protein</fullName>
    </submittedName>
</protein>
<dbReference type="EMBL" id="VZZJ01000014">
    <property type="protein sequence ID" value="KAB1072295.1"/>
    <property type="molecule type" value="Genomic_DNA"/>
</dbReference>
<reference evidence="1 2" key="1">
    <citation type="submission" date="2019-09" db="EMBL/GenBank/DDBJ databases">
        <title>YIM 132548 draft genome.</title>
        <authorList>
            <person name="Jiang L."/>
        </authorList>
    </citation>
    <scope>NUCLEOTIDE SEQUENCE [LARGE SCALE GENOMIC DNA]</scope>
    <source>
        <strain evidence="1 2">YIM 132548</strain>
    </source>
</reference>
<proteinExistence type="predicted"/>
<evidence type="ECO:0000313" key="2">
    <source>
        <dbReference type="Proteomes" id="UP000441523"/>
    </source>
</evidence>
<keyword evidence="2" id="KW-1185">Reference proteome</keyword>
<dbReference type="AlphaFoldDB" id="A0A6N6MRY6"/>
<sequence length="64" mass="6687">MSPSCCRTATLGGREAVLGMRRRDLGSLVCGAAIALPRGLRAQQPARPETGFLTSAANSRMRAA</sequence>
<dbReference type="RefSeq" id="WP_150964761.1">
    <property type="nucleotide sequence ID" value="NZ_VZZJ01000014.1"/>
</dbReference>
<evidence type="ECO:0000313" key="1">
    <source>
        <dbReference type="EMBL" id="KAB1072295.1"/>
    </source>
</evidence>
<dbReference type="Proteomes" id="UP000441523">
    <property type="component" value="Unassembled WGS sequence"/>
</dbReference>
<gene>
    <name evidence="1" type="ORF">F6X51_16425</name>
</gene>
<name>A0A6N6MRY6_9HYPH</name>
<accession>A0A6N6MRY6</accession>
<comment type="caution">
    <text evidence="1">The sequence shown here is derived from an EMBL/GenBank/DDBJ whole genome shotgun (WGS) entry which is preliminary data.</text>
</comment>